<sequence length="183" mass="19680">MTITVRSAPTHSRKLVKSSPYIRRQIAQASKAEEKAVPGATAERERLTAKFGKDIRDVEAAIGQTRAVASDMDRTNIILRTGKQLPDAGPVSRLANLAIRLGAKIDPDLPATVAERATSAADAAETRMDNADAELRSTALLAQLSAHLPAVDFDIKSPRVAGIRRDYLSATQIAADRRKGQSK</sequence>
<comment type="caution">
    <text evidence="1">The sequence shown here is derived from an EMBL/GenBank/DDBJ whole genome shotgun (WGS) entry which is preliminary data.</text>
</comment>
<protein>
    <submittedName>
        <fullName evidence="1">Uncharacterized protein</fullName>
    </submittedName>
</protein>
<dbReference type="Proteomes" id="UP001157961">
    <property type="component" value="Unassembled WGS sequence"/>
</dbReference>
<reference evidence="1 2" key="1">
    <citation type="submission" date="2017-05" db="EMBL/GenBank/DDBJ databases">
        <authorList>
            <person name="Varghese N."/>
            <person name="Submissions S."/>
        </authorList>
    </citation>
    <scope>NUCLEOTIDE SEQUENCE [LARGE SCALE GENOMIC DNA]</scope>
    <source>
        <strain evidence="1 2">DSM 29734</strain>
    </source>
</reference>
<keyword evidence="2" id="KW-1185">Reference proteome</keyword>
<evidence type="ECO:0000313" key="2">
    <source>
        <dbReference type="Proteomes" id="UP001157961"/>
    </source>
</evidence>
<proteinExistence type="predicted"/>
<dbReference type="RefSeq" id="WP_283427854.1">
    <property type="nucleotide sequence ID" value="NZ_FXTY01000011.1"/>
</dbReference>
<gene>
    <name evidence="1" type="ORF">SAMN06265373_11168</name>
</gene>
<evidence type="ECO:0000313" key="1">
    <source>
        <dbReference type="EMBL" id="SMP35325.1"/>
    </source>
</evidence>
<accession>A0ABY1PIT6</accession>
<dbReference type="EMBL" id="FXTY01000011">
    <property type="protein sequence ID" value="SMP35325.1"/>
    <property type="molecule type" value="Genomic_DNA"/>
</dbReference>
<name>A0ABY1PIT6_9RHOB</name>
<organism evidence="1 2">
    <name type="scientific">Shimia sagamensis</name>
    <dbReference type="NCBI Taxonomy" id="1566352"/>
    <lineage>
        <taxon>Bacteria</taxon>
        <taxon>Pseudomonadati</taxon>
        <taxon>Pseudomonadota</taxon>
        <taxon>Alphaproteobacteria</taxon>
        <taxon>Rhodobacterales</taxon>
        <taxon>Roseobacteraceae</taxon>
    </lineage>
</organism>